<dbReference type="EMBL" id="CP019236">
    <property type="protein sequence ID" value="APW39217.1"/>
    <property type="molecule type" value="Genomic_DNA"/>
</dbReference>
<proteinExistence type="predicted"/>
<dbReference type="KEGG" id="rhy:RD110_20010"/>
<accession>A0A1P8JZP1</accession>
<name>A0A1P8JZP1_9BURK</name>
<feature type="region of interest" description="Disordered" evidence="1">
    <location>
        <begin position="1"/>
        <end position="23"/>
    </location>
</feature>
<dbReference type="Pfam" id="PF09537">
    <property type="entry name" value="DUF2383"/>
    <property type="match status" value="1"/>
</dbReference>
<keyword evidence="4" id="KW-1185">Reference proteome</keyword>
<dbReference type="NCBIfam" id="TIGR02284">
    <property type="entry name" value="PA2169 family four-helix-bundle protein"/>
    <property type="match status" value="1"/>
</dbReference>
<dbReference type="Proteomes" id="UP000186609">
    <property type="component" value="Chromosome"/>
</dbReference>
<dbReference type="InterPro" id="IPR019052">
    <property type="entry name" value="DUF2383"/>
</dbReference>
<evidence type="ECO:0000259" key="2">
    <source>
        <dbReference type="Pfam" id="PF09537"/>
    </source>
</evidence>
<gene>
    <name evidence="3" type="ORF">RD110_20010</name>
</gene>
<dbReference type="InterPro" id="IPR012347">
    <property type="entry name" value="Ferritin-like"/>
</dbReference>
<dbReference type="Gene3D" id="1.20.1260.10">
    <property type="match status" value="1"/>
</dbReference>
<protein>
    <recommendedName>
        <fullName evidence="2">DUF2383 domain-containing protein</fullName>
    </recommendedName>
</protein>
<feature type="domain" description="DUF2383" evidence="2">
    <location>
        <begin position="180"/>
        <end position="290"/>
    </location>
</feature>
<dbReference type="STRING" id="1842727.RD110_20010"/>
<evidence type="ECO:0000313" key="3">
    <source>
        <dbReference type="EMBL" id="APW39217.1"/>
    </source>
</evidence>
<feature type="compositionally biased region" description="Basic and acidic residues" evidence="1">
    <location>
        <begin position="1"/>
        <end position="10"/>
    </location>
</feature>
<evidence type="ECO:0000313" key="4">
    <source>
        <dbReference type="Proteomes" id="UP000186609"/>
    </source>
</evidence>
<organism evidence="3 4">
    <name type="scientific">Rhodoferax koreensis</name>
    <dbReference type="NCBI Taxonomy" id="1842727"/>
    <lineage>
        <taxon>Bacteria</taxon>
        <taxon>Pseudomonadati</taxon>
        <taxon>Pseudomonadota</taxon>
        <taxon>Betaproteobacteria</taxon>
        <taxon>Burkholderiales</taxon>
        <taxon>Comamonadaceae</taxon>
        <taxon>Rhodoferax</taxon>
    </lineage>
</organism>
<dbReference type="OrthoDB" id="282393at2"/>
<dbReference type="AlphaFoldDB" id="A0A1P8JZP1"/>
<evidence type="ECO:0000256" key="1">
    <source>
        <dbReference type="SAM" id="MobiDB-lite"/>
    </source>
</evidence>
<reference evidence="3 4" key="1">
    <citation type="submission" date="2017-01" db="EMBL/GenBank/DDBJ databases">
        <authorList>
            <person name="Mah S.A."/>
            <person name="Swanson W.J."/>
            <person name="Moy G.W."/>
            <person name="Vacquier V.D."/>
        </authorList>
    </citation>
    <scope>NUCLEOTIDE SEQUENCE [LARGE SCALE GENOMIC DNA]</scope>
    <source>
        <strain evidence="3 4">DCY110</strain>
    </source>
</reference>
<dbReference type="InterPro" id="IPR011971">
    <property type="entry name" value="CHP02284"/>
</dbReference>
<sequence length="326" mass="34695">MADERNERNLNLDPITDEAGAHPVGTGIGAASGGMAGAAAGAFGGPVGAAVGLVAGAVVGGLAGKATAEGINPTVEHAYWRERYGNEDYVQTGYTYDDYGPAYEYGWSSRGAYPGEFESAEPTLATAWAERRGTSSLTWDQARPATRAAWDRVDRQYAGGYVGDTADVGVGVDGAMDNDDVVDVLNDLLETCRDGEYGFREVAEHTKTATLKTTFLQRSNECLKAGSELQSLVVRYGGEVAEGGTTSGALHRGWVSVRGALGGLSDLAMLNECERGEDAALARYRKALKEEGLPSDVRALIERQLQGVQRNHDQIKLLRDQEKARA</sequence>